<dbReference type="PIRSF" id="PIRSF010376">
    <property type="entry name" value="IspE"/>
    <property type="match status" value="1"/>
</dbReference>
<keyword evidence="8 10" id="KW-0414">Isoprene biosynthesis</keyword>
<dbReference type="InterPro" id="IPR014721">
    <property type="entry name" value="Ribsml_uS5_D2-typ_fold_subgr"/>
</dbReference>
<protein>
    <recommendedName>
        <fullName evidence="3 10">4-diphosphocytidyl-2-C-methyl-D-erythritol kinase</fullName>
        <shortName evidence="10">CMK</shortName>
        <ecNumber evidence="2 10">2.7.1.148</ecNumber>
    </recommendedName>
    <alternativeName>
        <fullName evidence="9 10">4-(cytidine-5'-diphospho)-2-C-methyl-D-erythritol kinase</fullName>
    </alternativeName>
</protein>
<comment type="pathway">
    <text evidence="10">Isoprenoid biosynthesis; isopentenyl diphosphate biosynthesis via DXP pathway; isopentenyl diphosphate from 1-deoxy-D-xylulose 5-phosphate: step 3/6.</text>
</comment>
<dbReference type="InterPro" id="IPR013750">
    <property type="entry name" value="GHMP_kinase_C_dom"/>
</dbReference>
<feature type="binding site" evidence="10">
    <location>
        <begin position="96"/>
        <end position="106"/>
    </location>
    <ligand>
        <name>ATP</name>
        <dbReference type="ChEBI" id="CHEBI:30616"/>
    </ligand>
</feature>
<proteinExistence type="inferred from homology"/>
<keyword evidence="14" id="KW-1185">Reference proteome</keyword>
<feature type="domain" description="GHMP kinase N-terminal" evidence="11">
    <location>
        <begin position="69"/>
        <end position="145"/>
    </location>
</feature>
<keyword evidence="5 10" id="KW-0547">Nucleotide-binding</keyword>
<comment type="catalytic activity">
    <reaction evidence="10">
        <text>4-CDP-2-C-methyl-D-erythritol + ATP = 4-CDP-2-C-methyl-D-erythritol 2-phosphate + ADP + H(+)</text>
        <dbReference type="Rhea" id="RHEA:18437"/>
        <dbReference type="ChEBI" id="CHEBI:15378"/>
        <dbReference type="ChEBI" id="CHEBI:30616"/>
        <dbReference type="ChEBI" id="CHEBI:57823"/>
        <dbReference type="ChEBI" id="CHEBI:57919"/>
        <dbReference type="ChEBI" id="CHEBI:456216"/>
        <dbReference type="EC" id="2.7.1.148"/>
    </reaction>
</comment>
<feature type="domain" description="GHMP kinase C-terminal" evidence="12">
    <location>
        <begin position="195"/>
        <end position="262"/>
    </location>
</feature>
<comment type="similarity">
    <text evidence="1 10">Belongs to the GHMP kinase family. IspE subfamily.</text>
</comment>
<evidence type="ECO:0000256" key="5">
    <source>
        <dbReference type="ARBA" id="ARBA00022741"/>
    </source>
</evidence>
<comment type="caution">
    <text evidence="13">The sequence shown here is derived from an EMBL/GenBank/DDBJ whole genome shotgun (WGS) entry which is preliminary data.</text>
</comment>
<dbReference type="InterPro" id="IPR020568">
    <property type="entry name" value="Ribosomal_Su5_D2-typ_SF"/>
</dbReference>
<dbReference type="GO" id="GO:0005524">
    <property type="term" value="F:ATP binding"/>
    <property type="evidence" value="ECO:0007669"/>
    <property type="project" value="UniProtKB-UniRule"/>
</dbReference>
<feature type="active site" evidence="10">
    <location>
        <position position="138"/>
    </location>
</feature>
<comment type="function">
    <text evidence="10">Catalyzes the phosphorylation of the position 2 hydroxy group of 4-diphosphocytidyl-2C-methyl-D-erythritol.</text>
</comment>
<organism evidence="13 14">
    <name type="scientific">endosymbiont of Escarpia spicata</name>
    <dbReference type="NCBI Taxonomy" id="2200908"/>
    <lineage>
        <taxon>Bacteria</taxon>
        <taxon>Pseudomonadati</taxon>
        <taxon>Pseudomonadota</taxon>
        <taxon>Gammaproteobacteria</taxon>
        <taxon>sulfur-oxidizing symbionts</taxon>
    </lineage>
</organism>
<dbReference type="PANTHER" id="PTHR43527:SF2">
    <property type="entry name" value="4-DIPHOSPHOCYTIDYL-2-C-METHYL-D-ERYTHRITOL KINASE, CHLOROPLASTIC"/>
    <property type="match status" value="1"/>
</dbReference>
<feature type="active site" evidence="10">
    <location>
        <position position="13"/>
    </location>
</feature>
<dbReference type="AlphaFoldDB" id="A0A370DEC3"/>
<keyword evidence="4 10" id="KW-0808">Transferase</keyword>
<evidence type="ECO:0000256" key="1">
    <source>
        <dbReference type="ARBA" id="ARBA00009684"/>
    </source>
</evidence>
<dbReference type="SUPFAM" id="SSF54211">
    <property type="entry name" value="Ribosomal protein S5 domain 2-like"/>
    <property type="match status" value="1"/>
</dbReference>
<dbReference type="Gene3D" id="3.30.70.890">
    <property type="entry name" value="GHMP kinase, C-terminal domain"/>
    <property type="match status" value="1"/>
</dbReference>
<dbReference type="UniPathway" id="UPA00056">
    <property type="reaction ID" value="UER00094"/>
</dbReference>
<dbReference type="Pfam" id="PF08544">
    <property type="entry name" value="GHMP_kinases_C"/>
    <property type="match status" value="1"/>
</dbReference>
<dbReference type="GO" id="GO:0016114">
    <property type="term" value="P:terpenoid biosynthetic process"/>
    <property type="evidence" value="ECO:0007669"/>
    <property type="project" value="UniProtKB-UniRule"/>
</dbReference>
<dbReference type="Proteomes" id="UP000254771">
    <property type="component" value="Unassembled WGS sequence"/>
</dbReference>
<reference evidence="13 14" key="1">
    <citation type="journal article" date="2018" name="ISME J.">
        <title>Endosymbiont genomes yield clues of tubeworm success.</title>
        <authorList>
            <person name="Li Y."/>
            <person name="Liles M.R."/>
            <person name="Halanych K.M."/>
        </authorList>
    </citation>
    <scope>NUCLEOTIDE SEQUENCE [LARGE SCALE GENOMIC DNA]</scope>
    <source>
        <strain evidence="13">A1462</strain>
    </source>
</reference>
<evidence type="ECO:0000256" key="6">
    <source>
        <dbReference type="ARBA" id="ARBA00022777"/>
    </source>
</evidence>
<dbReference type="Pfam" id="PF00288">
    <property type="entry name" value="GHMP_kinases_N"/>
    <property type="match status" value="1"/>
</dbReference>
<evidence type="ECO:0000256" key="2">
    <source>
        <dbReference type="ARBA" id="ARBA00012052"/>
    </source>
</evidence>
<evidence type="ECO:0000256" key="3">
    <source>
        <dbReference type="ARBA" id="ARBA00017473"/>
    </source>
</evidence>
<gene>
    <name evidence="10" type="primary">ispE</name>
    <name evidence="13" type="ORF">DIZ78_14450</name>
</gene>
<keyword evidence="7 10" id="KW-0067">ATP-binding</keyword>
<accession>A0A370DEC3</accession>
<evidence type="ECO:0000313" key="13">
    <source>
        <dbReference type="EMBL" id="RDH83203.1"/>
    </source>
</evidence>
<dbReference type="HAMAP" id="MF_00061">
    <property type="entry name" value="IspE"/>
    <property type="match status" value="1"/>
</dbReference>
<dbReference type="SUPFAM" id="SSF55060">
    <property type="entry name" value="GHMP Kinase, C-terminal domain"/>
    <property type="match status" value="1"/>
</dbReference>
<dbReference type="NCBIfam" id="TIGR00154">
    <property type="entry name" value="ispE"/>
    <property type="match status" value="1"/>
</dbReference>
<dbReference type="EMBL" id="QFXE01000020">
    <property type="protein sequence ID" value="RDH83203.1"/>
    <property type="molecule type" value="Genomic_DNA"/>
</dbReference>
<evidence type="ECO:0000259" key="11">
    <source>
        <dbReference type="Pfam" id="PF00288"/>
    </source>
</evidence>
<sequence>MVPESISWPAPAKLNLTLRIVGRRPDGYHELQTVFQFLDLQDELRFQPRSDGRIVLATPLPGVTPETDLTVRAANLLKQHTKPAQGVTISIDKHLPMGGGLGGGSSDAATTLVALNQIWETGLDNATLAGLGLTLGADVPIFIHGRAAWAEGIGETLTDLDLPQPWYLVLAPDCHVSTAEIFSAPDLTRNSPRIRIRDFLEGDRRNDCLSVVRRRYNKVAAALDWLDQFAPAQMTGTGACVFAAFSDASIAESALNRLPADFVGFVARGINRSPLLTRVV</sequence>
<name>A0A370DEC3_9GAMM</name>
<evidence type="ECO:0000256" key="9">
    <source>
        <dbReference type="ARBA" id="ARBA00032554"/>
    </source>
</evidence>
<evidence type="ECO:0000259" key="12">
    <source>
        <dbReference type="Pfam" id="PF08544"/>
    </source>
</evidence>
<dbReference type="Gene3D" id="3.30.230.10">
    <property type="match status" value="1"/>
</dbReference>
<dbReference type="InterPro" id="IPR036554">
    <property type="entry name" value="GHMP_kinase_C_sf"/>
</dbReference>
<evidence type="ECO:0000256" key="7">
    <source>
        <dbReference type="ARBA" id="ARBA00022840"/>
    </source>
</evidence>
<dbReference type="EC" id="2.7.1.148" evidence="2 10"/>
<keyword evidence="6 10" id="KW-0418">Kinase</keyword>
<evidence type="ECO:0000256" key="8">
    <source>
        <dbReference type="ARBA" id="ARBA00023229"/>
    </source>
</evidence>
<dbReference type="GO" id="GO:0050515">
    <property type="term" value="F:4-(cytidine 5'-diphospho)-2-C-methyl-D-erythritol kinase activity"/>
    <property type="evidence" value="ECO:0007669"/>
    <property type="project" value="UniProtKB-UniRule"/>
</dbReference>
<evidence type="ECO:0000313" key="14">
    <source>
        <dbReference type="Proteomes" id="UP000254771"/>
    </source>
</evidence>
<dbReference type="PANTHER" id="PTHR43527">
    <property type="entry name" value="4-DIPHOSPHOCYTIDYL-2-C-METHYL-D-ERYTHRITOL KINASE, CHLOROPLASTIC"/>
    <property type="match status" value="1"/>
</dbReference>
<dbReference type="GO" id="GO:0019288">
    <property type="term" value="P:isopentenyl diphosphate biosynthetic process, methylerythritol 4-phosphate pathway"/>
    <property type="evidence" value="ECO:0007669"/>
    <property type="project" value="UniProtKB-UniRule"/>
</dbReference>
<evidence type="ECO:0000256" key="10">
    <source>
        <dbReference type="HAMAP-Rule" id="MF_00061"/>
    </source>
</evidence>
<evidence type="ECO:0000256" key="4">
    <source>
        <dbReference type="ARBA" id="ARBA00022679"/>
    </source>
</evidence>
<dbReference type="InterPro" id="IPR004424">
    <property type="entry name" value="IspE"/>
</dbReference>
<dbReference type="InterPro" id="IPR006204">
    <property type="entry name" value="GHMP_kinase_N_dom"/>
</dbReference>